<proteinExistence type="predicted"/>
<organism evidence="2 3">
    <name type="scientific">Candidatus Southlakia epibionticum</name>
    <dbReference type="NCBI Taxonomy" id="3043284"/>
    <lineage>
        <taxon>Bacteria</taxon>
        <taxon>Candidatus Saccharimonadota</taxon>
        <taxon>Candidatus Saccharimonadia</taxon>
        <taxon>Candidatus Saccharimonadales</taxon>
        <taxon>Candidatus Saccharimonadaceae</taxon>
        <taxon>Candidatus Southlakia</taxon>
    </lineage>
</organism>
<gene>
    <name evidence="2" type="ORF">SEML1_0834</name>
</gene>
<evidence type="ECO:0000313" key="2">
    <source>
        <dbReference type="EMBL" id="WIO46430.1"/>
    </source>
</evidence>
<accession>A0ABY8WY48</accession>
<dbReference type="Proteomes" id="UP001177295">
    <property type="component" value="Chromosome"/>
</dbReference>
<keyword evidence="1" id="KW-0812">Transmembrane</keyword>
<evidence type="ECO:0008006" key="4">
    <source>
        <dbReference type="Google" id="ProtNLM"/>
    </source>
</evidence>
<name>A0ABY8WY48_9BACT</name>
<keyword evidence="1" id="KW-1133">Transmembrane helix</keyword>
<evidence type="ECO:0000313" key="3">
    <source>
        <dbReference type="Proteomes" id="UP001177295"/>
    </source>
</evidence>
<sequence>MEKLVDNLLEKLFGNIGLQINIIASIVLLVAGLVVLVFSKKNGSKRQKTIALILVGVGCVGLLKGVIWLML</sequence>
<dbReference type="RefSeq" id="WP_376753958.1">
    <property type="nucleotide sequence ID" value="NZ_CP124550.1"/>
</dbReference>
<protein>
    <recommendedName>
        <fullName evidence="4">LPXTG cell wall anchor domain-containing protein</fullName>
    </recommendedName>
</protein>
<feature type="transmembrane region" description="Helical" evidence="1">
    <location>
        <begin position="50"/>
        <end position="70"/>
    </location>
</feature>
<reference evidence="2 3" key="1">
    <citation type="journal article" date="2023" name="Cell">
        <title>Genetic manipulation of Patescibacteria provides mechanistic insights into microbial dark matter and the epibiotic lifestyle.</title>
        <authorList>
            <person name="Wang Y."/>
            <person name="Gallagher L.A."/>
            <person name="Andrade P.A."/>
            <person name="Liu A."/>
            <person name="Humphreys I.R."/>
            <person name="Turkarslan S."/>
            <person name="Cutler K.J."/>
            <person name="Arrieta-Ortiz M.L."/>
            <person name="Li Y."/>
            <person name="Radey M.C."/>
            <person name="McLean J.S."/>
            <person name="Cong Q."/>
            <person name="Baker D."/>
            <person name="Baliga N.S."/>
            <person name="Peterson S.B."/>
            <person name="Mougous J.D."/>
        </authorList>
    </citation>
    <scope>NUCLEOTIDE SEQUENCE [LARGE SCALE GENOMIC DNA]</scope>
    <source>
        <strain evidence="2 3">ML1</strain>
    </source>
</reference>
<keyword evidence="1" id="KW-0472">Membrane</keyword>
<feature type="transmembrane region" description="Helical" evidence="1">
    <location>
        <begin position="12"/>
        <end position="38"/>
    </location>
</feature>
<dbReference type="EMBL" id="CP124550">
    <property type="protein sequence ID" value="WIO46430.1"/>
    <property type="molecule type" value="Genomic_DNA"/>
</dbReference>
<evidence type="ECO:0000256" key="1">
    <source>
        <dbReference type="SAM" id="Phobius"/>
    </source>
</evidence>
<keyword evidence="3" id="KW-1185">Reference proteome</keyword>